<dbReference type="InterPro" id="IPR000340">
    <property type="entry name" value="Dual-sp_phosphatase_cat-dom"/>
</dbReference>
<dbReference type="PROSITE" id="PS50056">
    <property type="entry name" value="TYR_PHOSPHATASE_2"/>
    <property type="match status" value="1"/>
</dbReference>
<feature type="domain" description="Tyrosine specific protein phosphatases" evidence="19">
    <location>
        <begin position="107"/>
        <end position="175"/>
    </location>
</feature>
<keyword evidence="5" id="KW-0904">Protein phosphatase</keyword>
<evidence type="ECO:0000256" key="13">
    <source>
        <dbReference type="ARBA" id="ARBA00051818"/>
    </source>
</evidence>
<comment type="subcellular location">
    <subcellularLocation>
        <location evidence="1">Membrane</location>
    </subcellularLocation>
</comment>
<dbReference type="Pfam" id="PF00782">
    <property type="entry name" value="DSPc"/>
    <property type="match status" value="1"/>
</dbReference>
<dbReference type="EMBL" id="CAXIEN010000125">
    <property type="protein sequence ID" value="CAL1279764.1"/>
    <property type="molecule type" value="Genomic_DNA"/>
</dbReference>
<dbReference type="EC" id="3.1.3.27" evidence="11"/>
<dbReference type="FunFam" id="3.90.190.10:FF:000060">
    <property type="entry name" value="Phosphatidylglycerophosphatase and protein-tyrosine phosphatase 1"/>
    <property type="match status" value="1"/>
</dbReference>
<evidence type="ECO:0000256" key="3">
    <source>
        <dbReference type="ARBA" id="ARBA00022516"/>
    </source>
</evidence>
<accession>A0AAV2A8T3</accession>
<comment type="pathway">
    <text evidence="2">Lipid metabolism.</text>
</comment>
<evidence type="ECO:0000256" key="1">
    <source>
        <dbReference type="ARBA" id="ARBA00004370"/>
    </source>
</evidence>
<dbReference type="PROSITE" id="PS50054">
    <property type="entry name" value="TYR_PHOSPHATASE_DUAL"/>
    <property type="match status" value="1"/>
</dbReference>
<dbReference type="AlphaFoldDB" id="A0AAV2A8T3"/>
<feature type="domain" description="Tyrosine-protein phosphatase" evidence="18">
    <location>
        <begin position="35"/>
        <end position="186"/>
    </location>
</feature>
<evidence type="ECO:0000256" key="11">
    <source>
        <dbReference type="ARBA" id="ARBA00024224"/>
    </source>
</evidence>
<dbReference type="InterPro" id="IPR020422">
    <property type="entry name" value="TYR_PHOSPHATASE_DUAL_dom"/>
</dbReference>
<evidence type="ECO:0000256" key="8">
    <source>
        <dbReference type="ARBA" id="ARBA00023209"/>
    </source>
</evidence>
<evidence type="ECO:0000259" key="19">
    <source>
        <dbReference type="PROSITE" id="PS50056"/>
    </source>
</evidence>
<keyword evidence="6" id="KW-0443">Lipid metabolism</keyword>
<dbReference type="InterPro" id="IPR029021">
    <property type="entry name" value="Prot-tyrosine_phosphatase-like"/>
</dbReference>
<evidence type="ECO:0000256" key="7">
    <source>
        <dbReference type="ARBA" id="ARBA00023136"/>
    </source>
</evidence>
<evidence type="ECO:0000256" key="5">
    <source>
        <dbReference type="ARBA" id="ARBA00022912"/>
    </source>
</evidence>
<dbReference type="InterPro" id="IPR016130">
    <property type="entry name" value="Tyr_Pase_AS"/>
</dbReference>
<dbReference type="SMART" id="SM00195">
    <property type="entry name" value="DSPc"/>
    <property type="match status" value="1"/>
</dbReference>
<sequence>MPSSGSLGMFMLARATFYPTLLYNIVMEKLTSRTWYDRIDEIVILGALPFRSITEKLVEEENVRGVVSMNEDFELQRWVTTEEEWKNQGVKFLQLHTQDIFHAPSQEKLHRGVQFINDFIGTGKCVYVHCKAGRTRSATLVGCYLMKRHNWTPKEAVDLMRNRRPHILLGRKQLDALDIYHRNHVLK</sequence>
<dbReference type="GO" id="GO:0004439">
    <property type="term" value="F:phosphatidylinositol-4,5-bisphosphate 5-phosphatase activity"/>
    <property type="evidence" value="ECO:0007669"/>
    <property type="project" value="TreeGrafter"/>
</dbReference>
<evidence type="ECO:0000256" key="6">
    <source>
        <dbReference type="ARBA" id="ARBA00023098"/>
    </source>
</evidence>
<keyword evidence="3" id="KW-0444">Lipid biosynthesis</keyword>
<evidence type="ECO:0000313" key="20">
    <source>
        <dbReference type="EMBL" id="CAL1279764.1"/>
    </source>
</evidence>
<keyword evidence="4" id="KW-0378">Hydrolase</keyword>
<dbReference type="Gene3D" id="3.90.190.10">
    <property type="entry name" value="Protein tyrosine phosphatase superfamily"/>
    <property type="match status" value="1"/>
</dbReference>
<dbReference type="GO" id="GO:0005737">
    <property type="term" value="C:cytoplasm"/>
    <property type="evidence" value="ECO:0007669"/>
    <property type="project" value="UniProtKB-ARBA"/>
</dbReference>
<keyword evidence="9" id="KW-1208">Phospholipid metabolism</keyword>
<evidence type="ECO:0000256" key="17">
    <source>
        <dbReference type="ARBA" id="ARBA00069309"/>
    </source>
</evidence>
<evidence type="ECO:0000256" key="9">
    <source>
        <dbReference type="ARBA" id="ARBA00023264"/>
    </source>
</evidence>
<dbReference type="PANTHER" id="PTHR46712:SF1">
    <property type="entry name" value="PHOSPHATIDYLGLYCEROPHOSPHATASE AND PROTEIN-TYROSINE PHOSPHATASE 1"/>
    <property type="match status" value="1"/>
</dbReference>
<proteinExistence type="predicted"/>
<evidence type="ECO:0000256" key="16">
    <source>
        <dbReference type="ARBA" id="ARBA00052780"/>
    </source>
</evidence>
<comment type="catalytic activity">
    <reaction evidence="16">
        <text>1,2-dioctanoyl-sn-glycero-3-phospho-(1D-myo-inositol-5-phosphate) + H2O = 1,2-dioctanoyl-sn-glycero-3-phospho-(1D-myo-inositol) + phosphate</text>
        <dbReference type="Rhea" id="RHEA:42308"/>
        <dbReference type="ChEBI" id="CHEBI:15377"/>
        <dbReference type="ChEBI" id="CHEBI:43474"/>
        <dbReference type="ChEBI" id="CHEBI:65221"/>
        <dbReference type="ChEBI" id="CHEBI:78911"/>
    </reaction>
    <physiologicalReaction direction="left-to-right" evidence="16">
        <dbReference type="Rhea" id="RHEA:42309"/>
    </physiologicalReaction>
</comment>
<dbReference type="PANTHER" id="PTHR46712">
    <property type="entry name" value="PHOSPHATIDYLGLYCEROPHOSPHATASE AND PROTEIN-TYROSINE PHOSPHATASE 1"/>
    <property type="match status" value="1"/>
</dbReference>
<evidence type="ECO:0000256" key="12">
    <source>
        <dbReference type="ARBA" id="ARBA00050944"/>
    </source>
</evidence>
<comment type="catalytic activity">
    <reaction evidence="13">
        <text>a 1-acyl-2-hexanoyl-sn-glycero-3-phospho-(1D-myo-inositol-5-phosphate) + H2O = a 1-acyl-2-hexanoyl-sn-glycero-3-phospho-(1D-myo-inositol) + phosphate</text>
        <dbReference type="Rhea" id="RHEA:42320"/>
        <dbReference type="ChEBI" id="CHEBI:15377"/>
        <dbReference type="ChEBI" id="CHEBI:43474"/>
        <dbReference type="ChEBI" id="CHEBI:78930"/>
        <dbReference type="ChEBI" id="CHEBI:78931"/>
    </reaction>
    <physiologicalReaction direction="left-to-right" evidence="13">
        <dbReference type="Rhea" id="RHEA:42321"/>
    </physiologicalReaction>
</comment>
<evidence type="ECO:0000256" key="2">
    <source>
        <dbReference type="ARBA" id="ARBA00005189"/>
    </source>
</evidence>
<keyword evidence="7" id="KW-0472">Membrane</keyword>
<gene>
    <name evidence="20" type="ORF">LARSCL_LOCUS10578</name>
</gene>
<dbReference type="GO" id="GO:0004721">
    <property type="term" value="F:phosphoprotein phosphatase activity"/>
    <property type="evidence" value="ECO:0007669"/>
    <property type="project" value="UniProtKB-KW"/>
</dbReference>
<dbReference type="InterPro" id="IPR000387">
    <property type="entry name" value="Tyr_Pase_dom"/>
</dbReference>
<evidence type="ECO:0000313" key="21">
    <source>
        <dbReference type="Proteomes" id="UP001497382"/>
    </source>
</evidence>
<evidence type="ECO:0000256" key="10">
    <source>
        <dbReference type="ARBA" id="ARBA00024192"/>
    </source>
</evidence>
<reference evidence="20 21" key="1">
    <citation type="submission" date="2024-04" db="EMBL/GenBank/DDBJ databases">
        <authorList>
            <person name="Rising A."/>
            <person name="Reimegard J."/>
            <person name="Sonavane S."/>
            <person name="Akerstrom W."/>
            <person name="Nylinder S."/>
            <person name="Hedman E."/>
            <person name="Kallberg Y."/>
        </authorList>
    </citation>
    <scope>NUCLEOTIDE SEQUENCE [LARGE SCALE GENOMIC DNA]</scope>
</reference>
<comment type="catalytic activity">
    <reaction evidence="12">
        <text>a 1,2-diacyl-sn-glycero-3-phospho-(1'-sn-glycero-3'-phosphate) + H2O = a 1,2-diacyl-sn-glycero-3-phospho-(1'-sn-glycerol) + phosphate</text>
        <dbReference type="Rhea" id="RHEA:33751"/>
        <dbReference type="ChEBI" id="CHEBI:15377"/>
        <dbReference type="ChEBI" id="CHEBI:43474"/>
        <dbReference type="ChEBI" id="CHEBI:60110"/>
        <dbReference type="ChEBI" id="CHEBI:64716"/>
        <dbReference type="EC" id="3.1.3.27"/>
    </reaction>
    <physiologicalReaction direction="left-to-right" evidence="12">
        <dbReference type="Rhea" id="RHEA:33752"/>
    </physiologicalReaction>
</comment>
<dbReference type="PROSITE" id="PS00383">
    <property type="entry name" value="TYR_PHOSPHATASE_1"/>
    <property type="match status" value="1"/>
</dbReference>
<keyword evidence="21" id="KW-1185">Reference proteome</keyword>
<evidence type="ECO:0000256" key="15">
    <source>
        <dbReference type="ARBA" id="ARBA00052632"/>
    </source>
</evidence>
<dbReference type="InterPro" id="IPR042165">
    <property type="entry name" value="PTPMT1"/>
</dbReference>
<comment type="catalytic activity">
    <reaction evidence="14">
        <text>1,2-dibutyryl-sn-glycero-3-phospho-(1D-myo-inositol-5-phosphate) + H2O = 1,2-dibutyryl-sn-glycero-3-phospho-(1D-myo-inositol) + phosphate</text>
        <dbReference type="Rhea" id="RHEA:42584"/>
        <dbReference type="ChEBI" id="CHEBI:15377"/>
        <dbReference type="ChEBI" id="CHEBI:43474"/>
        <dbReference type="ChEBI" id="CHEBI:82605"/>
        <dbReference type="ChEBI" id="CHEBI:82606"/>
    </reaction>
    <physiologicalReaction direction="left-to-right" evidence="14">
        <dbReference type="Rhea" id="RHEA:42585"/>
    </physiologicalReaction>
</comment>
<comment type="catalytic activity">
    <reaction evidence="15">
        <text>1,2-di-(9Z-octadecenoyl)-sn-glycero-3-phospho-(1'-sn-glycerol-3'-phosphate) + H2O = 1,2-di-(9Z-octadecenoyl)-sn-glycero-3-phospho-(1'-sn-glycerol) + phosphate</text>
        <dbReference type="Rhea" id="RHEA:42304"/>
        <dbReference type="ChEBI" id="CHEBI:15377"/>
        <dbReference type="ChEBI" id="CHEBI:43474"/>
        <dbReference type="ChEBI" id="CHEBI:75163"/>
        <dbReference type="ChEBI" id="CHEBI:78907"/>
    </reaction>
    <physiologicalReaction direction="left-to-right" evidence="15">
        <dbReference type="Rhea" id="RHEA:42305"/>
    </physiologicalReaction>
</comment>
<dbReference type="InterPro" id="IPR044596">
    <property type="entry name" value="PTPMT1-like"/>
</dbReference>
<comment type="pathway">
    <text evidence="10">Phospholipid metabolism; phosphatidylglycerol biosynthesis; phosphatidylglycerol from CDP-diacylglycerol: step 2/2.</text>
</comment>
<protein>
    <recommendedName>
        <fullName evidence="17">Phosphatidylglycerophosphatase and protein-tyrosine phosphatase 1</fullName>
        <ecNumber evidence="11">3.1.3.27</ecNumber>
    </recommendedName>
</protein>
<keyword evidence="8" id="KW-0594">Phospholipid biosynthesis</keyword>
<evidence type="ECO:0000259" key="18">
    <source>
        <dbReference type="PROSITE" id="PS50054"/>
    </source>
</evidence>
<evidence type="ECO:0000256" key="14">
    <source>
        <dbReference type="ARBA" id="ARBA00052505"/>
    </source>
</evidence>
<name>A0AAV2A8T3_9ARAC</name>
<dbReference type="SUPFAM" id="SSF52799">
    <property type="entry name" value="(Phosphotyrosine protein) phosphatases II"/>
    <property type="match status" value="1"/>
</dbReference>
<evidence type="ECO:0000256" key="4">
    <source>
        <dbReference type="ARBA" id="ARBA00022801"/>
    </source>
</evidence>
<dbReference type="GO" id="GO:0008962">
    <property type="term" value="F:phosphatidylglycerophosphatase activity"/>
    <property type="evidence" value="ECO:0007669"/>
    <property type="project" value="UniProtKB-EC"/>
</dbReference>
<dbReference type="CDD" id="cd14524">
    <property type="entry name" value="PTPMT1"/>
    <property type="match status" value="1"/>
</dbReference>
<dbReference type="GO" id="GO:0016020">
    <property type="term" value="C:membrane"/>
    <property type="evidence" value="ECO:0007669"/>
    <property type="project" value="UniProtKB-SubCell"/>
</dbReference>
<organism evidence="20 21">
    <name type="scientific">Larinioides sclopetarius</name>
    <dbReference type="NCBI Taxonomy" id="280406"/>
    <lineage>
        <taxon>Eukaryota</taxon>
        <taxon>Metazoa</taxon>
        <taxon>Ecdysozoa</taxon>
        <taxon>Arthropoda</taxon>
        <taxon>Chelicerata</taxon>
        <taxon>Arachnida</taxon>
        <taxon>Araneae</taxon>
        <taxon>Araneomorphae</taxon>
        <taxon>Entelegynae</taxon>
        <taxon>Araneoidea</taxon>
        <taxon>Araneidae</taxon>
        <taxon>Larinioides</taxon>
    </lineage>
</organism>
<comment type="caution">
    <text evidence="20">The sequence shown here is derived from an EMBL/GenBank/DDBJ whole genome shotgun (WGS) entry which is preliminary data.</text>
</comment>
<dbReference type="Proteomes" id="UP001497382">
    <property type="component" value="Unassembled WGS sequence"/>
</dbReference>
<dbReference type="GO" id="GO:0008654">
    <property type="term" value="P:phospholipid biosynthetic process"/>
    <property type="evidence" value="ECO:0007669"/>
    <property type="project" value="UniProtKB-KW"/>
</dbReference>